<dbReference type="VEuPathDB" id="FungiDB:MELLADRAFT_69229"/>
<dbReference type="AlphaFoldDB" id="F4S9W1"/>
<evidence type="ECO:0000313" key="3">
    <source>
        <dbReference type="Proteomes" id="UP000001072"/>
    </source>
</evidence>
<protein>
    <submittedName>
        <fullName evidence="2">Uncharacterized protein</fullName>
    </submittedName>
</protein>
<dbReference type="InParanoid" id="F4S9W1"/>
<dbReference type="HOGENOM" id="CLU_1235279_0_0_1"/>
<organism evidence="3">
    <name type="scientific">Melampsora larici-populina (strain 98AG31 / pathotype 3-4-7)</name>
    <name type="common">Poplar leaf rust fungus</name>
    <dbReference type="NCBI Taxonomy" id="747676"/>
    <lineage>
        <taxon>Eukaryota</taxon>
        <taxon>Fungi</taxon>
        <taxon>Dikarya</taxon>
        <taxon>Basidiomycota</taxon>
        <taxon>Pucciniomycotina</taxon>
        <taxon>Pucciniomycetes</taxon>
        <taxon>Pucciniales</taxon>
        <taxon>Melampsoraceae</taxon>
        <taxon>Melampsora</taxon>
    </lineage>
</organism>
<dbReference type="Proteomes" id="UP000001072">
    <property type="component" value="Unassembled WGS sequence"/>
</dbReference>
<name>F4S9W1_MELLP</name>
<reference evidence="3" key="1">
    <citation type="journal article" date="2011" name="Proc. Natl. Acad. Sci. U.S.A.">
        <title>Obligate biotrophy features unraveled by the genomic analysis of rust fungi.</title>
        <authorList>
            <person name="Duplessis S."/>
            <person name="Cuomo C.A."/>
            <person name="Lin Y.-C."/>
            <person name="Aerts A."/>
            <person name="Tisserant E."/>
            <person name="Veneault-Fourrey C."/>
            <person name="Joly D.L."/>
            <person name="Hacquard S."/>
            <person name="Amselem J."/>
            <person name="Cantarel B.L."/>
            <person name="Chiu R."/>
            <person name="Coutinho P.M."/>
            <person name="Feau N."/>
            <person name="Field M."/>
            <person name="Frey P."/>
            <person name="Gelhaye E."/>
            <person name="Goldberg J."/>
            <person name="Grabherr M.G."/>
            <person name="Kodira C.D."/>
            <person name="Kohler A."/>
            <person name="Kuees U."/>
            <person name="Lindquist E.A."/>
            <person name="Lucas S.M."/>
            <person name="Mago R."/>
            <person name="Mauceli E."/>
            <person name="Morin E."/>
            <person name="Murat C."/>
            <person name="Pangilinan J.L."/>
            <person name="Park R."/>
            <person name="Pearson M."/>
            <person name="Quesneville H."/>
            <person name="Rouhier N."/>
            <person name="Sakthikumar S."/>
            <person name="Salamov A.A."/>
            <person name="Schmutz J."/>
            <person name="Selles B."/>
            <person name="Shapiro H."/>
            <person name="Tanguay P."/>
            <person name="Tuskan G.A."/>
            <person name="Henrissat B."/>
            <person name="Van de Peer Y."/>
            <person name="Rouze P."/>
            <person name="Ellis J.G."/>
            <person name="Dodds P.N."/>
            <person name="Schein J.E."/>
            <person name="Zhong S."/>
            <person name="Hamelin R.C."/>
            <person name="Grigoriev I.V."/>
            <person name="Szabo L.J."/>
            <person name="Martin F."/>
        </authorList>
    </citation>
    <scope>NUCLEOTIDE SEQUENCE [LARGE SCALE GENOMIC DNA]</scope>
    <source>
        <strain evidence="3">98AG31 / pathotype 3-4-7</strain>
    </source>
</reference>
<dbReference type="GeneID" id="18931200"/>
<feature type="compositionally biased region" description="Basic and acidic residues" evidence="1">
    <location>
        <begin position="89"/>
        <end position="116"/>
    </location>
</feature>
<keyword evidence="3" id="KW-1185">Reference proteome</keyword>
<dbReference type="RefSeq" id="XP_007418132.1">
    <property type="nucleotide sequence ID" value="XM_007418070.1"/>
</dbReference>
<sequence length="224" mass="24903">MSMEMSGVQQVVNDPVTSKEIIQIKSEMAEKSLGDIREEEDLVWIGPERQEGHSTRTPSKPVNKAKPDSRPLIDQLAEALELGSDGELTELRKEFREQAEEIRSRGKEKREVEGGKGRSKKEKKGRKERKRGKKSEKGKRSRKSSPSSSKEESSSSSESEPPKTPKKSAGLEGEDSSTESGSSDSSDEETESESAKGKVIKKEKPLTWSFKKISNFDLPDLPPQ</sequence>
<evidence type="ECO:0000313" key="2">
    <source>
        <dbReference type="EMBL" id="EGF98588.1"/>
    </source>
</evidence>
<feature type="compositionally biased region" description="Basic residues" evidence="1">
    <location>
        <begin position="117"/>
        <end position="143"/>
    </location>
</feature>
<feature type="compositionally biased region" description="Low complexity" evidence="1">
    <location>
        <begin position="144"/>
        <end position="159"/>
    </location>
</feature>
<feature type="compositionally biased region" description="Basic and acidic residues" evidence="1">
    <location>
        <begin position="193"/>
        <end position="205"/>
    </location>
</feature>
<feature type="region of interest" description="Disordered" evidence="1">
    <location>
        <begin position="42"/>
        <end position="224"/>
    </location>
</feature>
<gene>
    <name evidence="2" type="ORF">MELLADRAFT_69229</name>
</gene>
<accession>F4S9W1</accession>
<dbReference type="EMBL" id="GL883173">
    <property type="protein sequence ID" value="EGF98588.1"/>
    <property type="molecule type" value="Genomic_DNA"/>
</dbReference>
<evidence type="ECO:0000256" key="1">
    <source>
        <dbReference type="SAM" id="MobiDB-lite"/>
    </source>
</evidence>
<dbReference type="KEGG" id="mlr:MELLADRAFT_69229"/>
<proteinExistence type="predicted"/>